<evidence type="ECO:0000313" key="2">
    <source>
        <dbReference type="EMBL" id="SDM56776.1"/>
    </source>
</evidence>
<sequence length="267" mass="28018">MMTSNPIDHDSSDSDTAGIRLAEAARETDNAAWLDDFTIELRLLEVPGAAIGDAVASAREFLSDSGARAEESFGSAARYAVELDLPTLPEDKSSNREVLLTNGIGLIGLVVLGQTSYPLAGGDDGLAVRLWMVVSLGVTLLLLGLMPRVVSVLVRARNRPLTVGLIVAGVSFGGIGPVLLSVWWGQAVLLSIPALPVAIGAGILLLAPAIWNQVRQNLQKDLIIEPGTGAATLPSRGVRLLAVGANWIMVVYGAISFVLTFALYPSN</sequence>
<dbReference type="RefSeq" id="WP_134505226.1">
    <property type="nucleotide sequence ID" value="NZ_FNIB01000001.1"/>
</dbReference>
<protein>
    <submittedName>
        <fullName evidence="2">Uncharacterized protein</fullName>
    </submittedName>
</protein>
<feature type="transmembrane region" description="Helical" evidence="1">
    <location>
        <begin position="190"/>
        <end position="211"/>
    </location>
</feature>
<organism evidence="2 4">
    <name type="scientific">Cryobacterium flavum</name>
    <dbReference type="NCBI Taxonomy" id="1424659"/>
    <lineage>
        <taxon>Bacteria</taxon>
        <taxon>Bacillati</taxon>
        <taxon>Actinomycetota</taxon>
        <taxon>Actinomycetes</taxon>
        <taxon>Micrococcales</taxon>
        <taxon>Microbacteriaceae</taxon>
        <taxon>Cryobacterium</taxon>
    </lineage>
</organism>
<dbReference type="Proteomes" id="UP000199639">
    <property type="component" value="Unassembled WGS sequence"/>
</dbReference>
<dbReference type="AlphaFoldDB" id="A0A4R8V732"/>
<dbReference type="EMBL" id="SOFD01000024">
    <property type="protein sequence ID" value="TFB77741.1"/>
    <property type="molecule type" value="Genomic_DNA"/>
</dbReference>
<feature type="transmembrane region" description="Helical" evidence="1">
    <location>
        <begin position="98"/>
        <end position="117"/>
    </location>
</feature>
<dbReference type="EMBL" id="FNIB01000001">
    <property type="protein sequence ID" value="SDM56776.1"/>
    <property type="molecule type" value="Genomic_DNA"/>
</dbReference>
<evidence type="ECO:0000313" key="3">
    <source>
        <dbReference type="EMBL" id="TFB77741.1"/>
    </source>
</evidence>
<dbReference type="STRING" id="1424659.SAMN05216368_101335"/>
<keyword evidence="5" id="KW-1185">Reference proteome</keyword>
<dbReference type="Proteomes" id="UP000298252">
    <property type="component" value="Unassembled WGS sequence"/>
</dbReference>
<keyword evidence="1" id="KW-0812">Transmembrane</keyword>
<name>A0A4R8V732_9MICO</name>
<reference evidence="3 5" key="2">
    <citation type="submission" date="2019-03" db="EMBL/GenBank/DDBJ databases">
        <title>Genomics of glacier-inhabiting Cryobacterium strains.</title>
        <authorList>
            <person name="Liu Q."/>
            <person name="Xin Y.-H."/>
        </authorList>
    </citation>
    <scope>NUCLEOTIDE SEQUENCE [LARGE SCALE GENOMIC DNA]</scope>
    <source>
        <strain evidence="3 5">Hh8</strain>
    </source>
</reference>
<reference evidence="2 4" key="1">
    <citation type="submission" date="2016-10" db="EMBL/GenBank/DDBJ databases">
        <authorList>
            <person name="Varghese N."/>
            <person name="Submissions S."/>
        </authorList>
    </citation>
    <scope>NUCLEOTIDE SEQUENCE [LARGE SCALE GENOMIC DNA]</scope>
    <source>
        <strain evidence="2 4">CGMCC 1.11215</strain>
    </source>
</reference>
<feature type="transmembrane region" description="Helical" evidence="1">
    <location>
        <begin position="162"/>
        <end position="184"/>
    </location>
</feature>
<gene>
    <name evidence="3" type="ORF">E3O21_08725</name>
    <name evidence="2" type="ORF">SAMN05216368_101335</name>
</gene>
<feature type="transmembrane region" description="Helical" evidence="1">
    <location>
        <begin position="240"/>
        <end position="264"/>
    </location>
</feature>
<keyword evidence="1" id="KW-1133">Transmembrane helix</keyword>
<keyword evidence="1" id="KW-0472">Membrane</keyword>
<proteinExistence type="predicted"/>
<evidence type="ECO:0000313" key="5">
    <source>
        <dbReference type="Proteomes" id="UP000298252"/>
    </source>
</evidence>
<feature type="transmembrane region" description="Helical" evidence="1">
    <location>
        <begin position="129"/>
        <end position="150"/>
    </location>
</feature>
<evidence type="ECO:0000256" key="1">
    <source>
        <dbReference type="SAM" id="Phobius"/>
    </source>
</evidence>
<evidence type="ECO:0000313" key="4">
    <source>
        <dbReference type="Proteomes" id="UP000199639"/>
    </source>
</evidence>
<accession>A0A4R8V732</accession>